<comment type="caution">
    <text evidence="2">The sequence shown here is derived from an EMBL/GenBank/DDBJ whole genome shotgun (WGS) entry which is preliminary data.</text>
</comment>
<keyword evidence="3" id="KW-1185">Reference proteome</keyword>
<dbReference type="AlphaFoldDB" id="A0A9P6ALH7"/>
<feature type="compositionally biased region" description="Polar residues" evidence="1">
    <location>
        <begin position="20"/>
        <end position="49"/>
    </location>
</feature>
<dbReference type="Proteomes" id="UP000886523">
    <property type="component" value="Unassembled WGS sequence"/>
</dbReference>
<feature type="region of interest" description="Disordered" evidence="1">
    <location>
        <begin position="1"/>
        <end position="51"/>
    </location>
</feature>
<gene>
    <name evidence="2" type="ORF">BS47DRAFT_1350841</name>
</gene>
<protein>
    <submittedName>
        <fullName evidence="2">Uncharacterized protein</fullName>
    </submittedName>
</protein>
<sequence length="130" mass="13384">MGKRNPSVNASIVEREKSGRLSNGPSLVSGGIQSRLPTPHVTPSNSATQDDLRSALITSATERSALLRGSPIRESGEYGRDPFINFDGLSSSPGSATTAAVGGKTENGGADGLPQSKPSNYGGTSLLKRD</sequence>
<feature type="compositionally biased region" description="Polar residues" evidence="1">
    <location>
        <begin position="88"/>
        <end position="98"/>
    </location>
</feature>
<evidence type="ECO:0000313" key="2">
    <source>
        <dbReference type="EMBL" id="KAF9508017.1"/>
    </source>
</evidence>
<feature type="compositionally biased region" description="Polar residues" evidence="1">
    <location>
        <begin position="1"/>
        <end position="10"/>
    </location>
</feature>
<evidence type="ECO:0000256" key="1">
    <source>
        <dbReference type="SAM" id="MobiDB-lite"/>
    </source>
</evidence>
<reference evidence="2" key="1">
    <citation type="journal article" date="2020" name="Nat. Commun.">
        <title>Large-scale genome sequencing of mycorrhizal fungi provides insights into the early evolution of symbiotic traits.</title>
        <authorList>
            <person name="Miyauchi S."/>
            <person name="Kiss E."/>
            <person name="Kuo A."/>
            <person name="Drula E."/>
            <person name="Kohler A."/>
            <person name="Sanchez-Garcia M."/>
            <person name="Morin E."/>
            <person name="Andreopoulos B."/>
            <person name="Barry K.W."/>
            <person name="Bonito G."/>
            <person name="Buee M."/>
            <person name="Carver A."/>
            <person name="Chen C."/>
            <person name="Cichocki N."/>
            <person name="Clum A."/>
            <person name="Culley D."/>
            <person name="Crous P.W."/>
            <person name="Fauchery L."/>
            <person name="Girlanda M."/>
            <person name="Hayes R.D."/>
            <person name="Keri Z."/>
            <person name="LaButti K."/>
            <person name="Lipzen A."/>
            <person name="Lombard V."/>
            <person name="Magnuson J."/>
            <person name="Maillard F."/>
            <person name="Murat C."/>
            <person name="Nolan M."/>
            <person name="Ohm R.A."/>
            <person name="Pangilinan J."/>
            <person name="Pereira M.F."/>
            <person name="Perotto S."/>
            <person name="Peter M."/>
            <person name="Pfister S."/>
            <person name="Riley R."/>
            <person name="Sitrit Y."/>
            <person name="Stielow J.B."/>
            <person name="Szollosi G."/>
            <person name="Zifcakova L."/>
            <person name="Stursova M."/>
            <person name="Spatafora J.W."/>
            <person name="Tedersoo L."/>
            <person name="Vaario L.M."/>
            <person name="Yamada A."/>
            <person name="Yan M."/>
            <person name="Wang P."/>
            <person name="Xu J."/>
            <person name="Bruns T."/>
            <person name="Baldrian P."/>
            <person name="Vilgalys R."/>
            <person name="Dunand C."/>
            <person name="Henrissat B."/>
            <person name="Grigoriev I.V."/>
            <person name="Hibbett D."/>
            <person name="Nagy L.G."/>
            <person name="Martin F.M."/>
        </authorList>
    </citation>
    <scope>NUCLEOTIDE SEQUENCE</scope>
    <source>
        <strain evidence="2">UP504</strain>
    </source>
</reference>
<evidence type="ECO:0000313" key="3">
    <source>
        <dbReference type="Proteomes" id="UP000886523"/>
    </source>
</evidence>
<dbReference type="EMBL" id="MU129067">
    <property type="protein sequence ID" value="KAF9508017.1"/>
    <property type="molecule type" value="Genomic_DNA"/>
</dbReference>
<proteinExistence type="predicted"/>
<feature type="region of interest" description="Disordered" evidence="1">
    <location>
        <begin position="67"/>
        <end position="130"/>
    </location>
</feature>
<organism evidence="2 3">
    <name type="scientific">Hydnum rufescens UP504</name>
    <dbReference type="NCBI Taxonomy" id="1448309"/>
    <lineage>
        <taxon>Eukaryota</taxon>
        <taxon>Fungi</taxon>
        <taxon>Dikarya</taxon>
        <taxon>Basidiomycota</taxon>
        <taxon>Agaricomycotina</taxon>
        <taxon>Agaricomycetes</taxon>
        <taxon>Cantharellales</taxon>
        <taxon>Hydnaceae</taxon>
        <taxon>Hydnum</taxon>
    </lineage>
</organism>
<accession>A0A9P6ALH7</accession>
<name>A0A9P6ALH7_9AGAM</name>